<evidence type="ECO:0000256" key="5">
    <source>
        <dbReference type="SAM" id="MobiDB-lite"/>
    </source>
</evidence>
<name>A0A835K132_9ROSI</name>
<keyword evidence="2" id="KW-0677">Repeat</keyword>
<evidence type="ECO:0000256" key="3">
    <source>
        <dbReference type="ARBA" id="ARBA00022803"/>
    </source>
</evidence>
<evidence type="ECO:0000256" key="4">
    <source>
        <dbReference type="PROSITE-ProRule" id="PRU00339"/>
    </source>
</evidence>
<dbReference type="InterPro" id="IPR044517">
    <property type="entry name" value="PHOX1-4"/>
</dbReference>
<dbReference type="EMBL" id="JADGMS010000006">
    <property type="protein sequence ID" value="KAF9679728.1"/>
    <property type="molecule type" value="Genomic_DNA"/>
</dbReference>
<accession>A0A835K132</accession>
<dbReference type="CDD" id="cd05992">
    <property type="entry name" value="PB1"/>
    <property type="match status" value="1"/>
</dbReference>
<dbReference type="PANTHER" id="PTHR46183:SF16">
    <property type="entry name" value="PROTEIN PHOX3"/>
    <property type="match status" value="1"/>
</dbReference>
<dbReference type="InterPro" id="IPR053793">
    <property type="entry name" value="PB1-like"/>
</dbReference>
<dbReference type="SMART" id="SM00028">
    <property type="entry name" value="TPR"/>
    <property type="match status" value="3"/>
</dbReference>
<proteinExistence type="predicted"/>
<keyword evidence="8" id="KW-1185">Reference proteome</keyword>
<protein>
    <recommendedName>
        <fullName evidence="6">PB1 domain-containing protein</fullName>
    </recommendedName>
</protein>
<dbReference type="AlphaFoldDB" id="A0A835K132"/>
<comment type="caution">
    <text evidence="7">The sequence shown here is derived from an EMBL/GenBank/DDBJ whole genome shotgun (WGS) entry which is preliminary data.</text>
</comment>
<feature type="repeat" description="TPR" evidence="4">
    <location>
        <begin position="45"/>
        <end position="78"/>
    </location>
</feature>
<evidence type="ECO:0000259" key="6">
    <source>
        <dbReference type="PROSITE" id="PS51745"/>
    </source>
</evidence>
<dbReference type="InterPro" id="IPR000270">
    <property type="entry name" value="PB1_dom"/>
</dbReference>
<feature type="domain" description="PB1" evidence="6">
    <location>
        <begin position="265"/>
        <end position="344"/>
    </location>
</feature>
<dbReference type="SMART" id="SM00666">
    <property type="entry name" value="PB1"/>
    <property type="match status" value="1"/>
</dbReference>
<dbReference type="InterPro" id="IPR019734">
    <property type="entry name" value="TPR_rpt"/>
</dbReference>
<dbReference type="Proteomes" id="UP000657918">
    <property type="component" value="Unassembled WGS sequence"/>
</dbReference>
<feature type="region of interest" description="Disordered" evidence="5">
    <location>
        <begin position="1"/>
        <end position="35"/>
    </location>
</feature>
<evidence type="ECO:0000313" key="8">
    <source>
        <dbReference type="Proteomes" id="UP000657918"/>
    </source>
</evidence>
<organism evidence="7 8">
    <name type="scientific">Salix dunnii</name>
    <dbReference type="NCBI Taxonomy" id="1413687"/>
    <lineage>
        <taxon>Eukaryota</taxon>
        <taxon>Viridiplantae</taxon>
        <taxon>Streptophyta</taxon>
        <taxon>Embryophyta</taxon>
        <taxon>Tracheophyta</taxon>
        <taxon>Spermatophyta</taxon>
        <taxon>Magnoliopsida</taxon>
        <taxon>eudicotyledons</taxon>
        <taxon>Gunneridae</taxon>
        <taxon>Pentapetalae</taxon>
        <taxon>rosids</taxon>
        <taxon>fabids</taxon>
        <taxon>Malpighiales</taxon>
        <taxon>Salicaceae</taxon>
        <taxon>Saliceae</taxon>
        <taxon>Salix</taxon>
    </lineage>
</organism>
<reference evidence="7 8" key="1">
    <citation type="submission" date="2020-10" db="EMBL/GenBank/DDBJ databases">
        <title>Plant Genome Project.</title>
        <authorList>
            <person name="Zhang R.-G."/>
        </authorList>
    </citation>
    <scope>NUCLEOTIDE SEQUENCE [LARGE SCALE GENOMIC DNA]</scope>
    <source>
        <strain evidence="7">FAFU-HL-1</strain>
        <tissue evidence="7">Leaf</tissue>
    </source>
</reference>
<evidence type="ECO:0000313" key="7">
    <source>
        <dbReference type="EMBL" id="KAF9679728.1"/>
    </source>
</evidence>
<dbReference type="SUPFAM" id="SSF48452">
    <property type="entry name" value="TPR-like"/>
    <property type="match status" value="1"/>
</dbReference>
<keyword evidence="3 4" id="KW-0802">TPR repeat</keyword>
<dbReference type="Pfam" id="PF00564">
    <property type="entry name" value="PB1"/>
    <property type="match status" value="1"/>
</dbReference>
<dbReference type="PROSITE" id="PS51745">
    <property type="entry name" value="PB1"/>
    <property type="match status" value="1"/>
</dbReference>
<sequence length="724" mass="83168">MAKESGKNKKQVGRQSSENEMKQPKVGNDSPKAPDKDIAVFISMSQELKEEGNKLFQKRDHESAMLKYEKAIKLLPRNHIDVSYLRSNMAACYMQMGLSEYPRAIHECNLSLEVTPNYSKALLKRARCYEALNRLDLALRDVSTVLKTEPNNFMASEISERVKKTIERKGLAVNDTVIELPPEYAEPTVASPKLVKQKTRKKKVRNIEKNTADEIEETMAEGEFEGKKSGNEIKYKRGDSQLEEKMAEDKVVVEEKIRSKTETPKKTIKLVFGEDIRWVQLPLNCKLLQLREVIADRFPVSEELIIKYRDNEGDLVTITSDEELRWAEAPAESQVSIRLYLVKANPKRDLSYDRLGQEEVHKLDVKRKLAAKNGIMENGNRSENRSFFIDEWIVKFAKLFKNHAGFDSDAYLGLHELGMKVYSEAMEETVTSVEAQELFNTAATKFQEMAALALFNWGNVHMSRARKRLGFIEDASRESILGKIRTSYDWAQKEYIKAGQRYEEALRIKPDFYEGLLAQAQQQFERAKLSWYYAIGNNVDLGAWPSEEIVQLYNMAEDNMERGREMWEAFVAQHLKLSNSAKVKSQSHKTGWDGLYNDVSTEEATEQARNMMSQINLLWGTILYERSLMEFKLDLPVWQECLKAAVEKFHLAGASSTETAVMIKNHVSNDHSALEGLGIRTDEIVQAWNEMHGAKMWRNGVPTFRLEPLLRRGVPEIYHHLEVL</sequence>
<dbReference type="PROSITE" id="PS50005">
    <property type="entry name" value="TPR"/>
    <property type="match status" value="2"/>
</dbReference>
<dbReference type="Gene3D" id="1.25.40.10">
    <property type="entry name" value="Tetratricopeptide repeat domain"/>
    <property type="match status" value="1"/>
</dbReference>
<feature type="repeat" description="TPR" evidence="4">
    <location>
        <begin position="119"/>
        <end position="152"/>
    </location>
</feature>
<dbReference type="Gene3D" id="3.10.20.90">
    <property type="entry name" value="Phosphatidylinositol 3-kinase Catalytic Subunit, Chain A, domain 1"/>
    <property type="match status" value="1"/>
</dbReference>
<evidence type="ECO:0000256" key="2">
    <source>
        <dbReference type="ARBA" id="ARBA00022737"/>
    </source>
</evidence>
<gene>
    <name evidence="7" type="ORF">SADUNF_Sadunf06G0044600</name>
</gene>
<dbReference type="OrthoDB" id="2942533at2759"/>
<evidence type="ECO:0000256" key="1">
    <source>
        <dbReference type="ARBA" id="ARBA00011726"/>
    </source>
</evidence>
<dbReference type="PANTHER" id="PTHR46183">
    <property type="entry name" value="PROTEIN CLMP1"/>
    <property type="match status" value="1"/>
</dbReference>
<dbReference type="SUPFAM" id="SSF54277">
    <property type="entry name" value="CAD &amp; PB1 domains"/>
    <property type="match status" value="1"/>
</dbReference>
<comment type="subunit">
    <text evidence="1">Homodimers and heterodimers.</text>
</comment>
<dbReference type="InterPro" id="IPR011990">
    <property type="entry name" value="TPR-like_helical_dom_sf"/>
</dbReference>